<reference evidence="2" key="1">
    <citation type="submission" date="2018-01" db="EMBL/GenBank/DDBJ databases">
        <authorList>
            <person name="Peeters C."/>
        </authorList>
    </citation>
    <scope>NUCLEOTIDE SEQUENCE [LARGE SCALE GENOMIC DNA]</scope>
</reference>
<evidence type="ECO:0008006" key="3">
    <source>
        <dbReference type="Google" id="ProtNLM"/>
    </source>
</evidence>
<keyword evidence="2" id="KW-1185">Reference proteome</keyword>
<organism evidence="1 2">
    <name type="scientific">Caballeronia novacaledonica</name>
    <dbReference type="NCBI Taxonomy" id="1544861"/>
    <lineage>
        <taxon>Bacteria</taxon>
        <taxon>Pseudomonadati</taxon>
        <taxon>Pseudomonadota</taxon>
        <taxon>Betaproteobacteria</taxon>
        <taxon>Burkholderiales</taxon>
        <taxon>Burkholderiaceae</taxon>
        <taxon>Caballeronia</taxon>
    </lineage>
</organism>
<evidence type="ECO:0000313" key="2">
    <source>
        <dbReference type="Proteomes" id="UP000238169"/>
    </source>
</evidence>
<dbReference type="AlphaFoldDB" id="A0A2U3IFJ9"/>
<dbReference type="SUPFAM" id="SSF81901">
    <property type="entry name" value="HCP-like"/>
    <property type="match status" value="1"/>
</dbReference>
<dbReference type="Proteomes" id="UP000238169">
    <property type="component" value="Unassembled WGS sequence"/>
</dbReference>
<name>A0A2U3IFJ9_9BURK</name>
<dbReference type="InterPro" id="IPR011990">
    <property type="entry name" value="TPR-like_helical_dom_sf"/>
</dbReference>
<proteinExistence type="predicted"/>
<sequence>MNVDPGWFGQIEREWKMLRLGDPSLNSEKFFRHVLSANKAGFLSAESLAAIANGLLTSPLHGASLLGRRLLERVGINRHPTLRLALAVSLVTSTGGDADFETGNAIFEDVMKDDSAEGRLRGLAAAALADSARLGRGMPIDVKTAVTLYDRAIELGHKGAAHNLGLYWEGMWGAESSNEALPNNARAIQTYKRGGTDARCQLRISNLLEVVQCQ</sequence>
<accession>A0A2U3IFJ9</accession>
<evidence type="ECO:0000313" key="1">
    <source>
        <dbReference type="EMBL" id="SPB18998.1"/>
    </source>
</evidence>
<dbReference type="EMBL" id="OGTP01000049">
    <property type="protein sequence ID" value="SPB18998.1"/>
    <property type="molecule type" value="Genomic_DNA"/>
</dbReference>
<dbReference type="Gene3D" id="1.25.40.10">
    <property type="entry name" value="Tetratricopeptide repeat domain"/>
    <property type="match status" value="1"/>
</dbReference>
<dbReference type="RefSeq" id="WP_106858418.1">
    <property type="nucleotide sequence ID" value="NZ_OGTP01000049.1"/>
</dbReference>
<dbReference type="OrthoDB" id="9110053at2"/>
<gene>
    <name evidence="1" type="ORF">NOV72_06197</name>
</gene>
<protein>
    <recommendedName>
        <fullName evidence="3">Sel1 repeat family protein</fullName>
    </recommendedName>
</protein>